<gene>
    <name evidence="2" type="ORF">D7S86_15110</name>
</gene>
<dbReference type="RefSeq" id="WP_121087677.1">
    <property type="nucleotide sequence ID" value="NZ_RBZU01000006.1"/>
</dbReference>
<evidence type="ECO:0000313" key="2">
    <source>
        <dbReference type="EMBL" id="RKP53602.1"/>
    </source>
</evidence>
<feature type="transmembrane region" description="Helical" evidence="1">
    <location>
        <begin position="188"/>
        <end position="207"/>
    </location>
</feature>
<keyword evidence="3" id="KW-1185">Reference proteome</keyword>
<proteinExistence type="predicted"/>
<sequence>MKTDDFISLLATGAAPVDRHVSAQRFSIAVLIGAASATLIAAACLGVRRDLADVALTPLFWAKIALPLCLMIGSLWMSMRLARPGVRAGGSRALIAAPIAAVWLAAAWVLIAAPSGTRLALVLGATWRVCPLLIAMLSVPGFVAVFWALRGLAPTRLAVSGAAGGLLAGSTATLAYCLHCPEMGIPFWGAWYMLGMLVPTAIGALLGPQLLRW</sequence>
<reference evidence="2 3" key="1">
    <citation type="submission" date="2018-10" db="EMBL/GenBank/DDBJ databases">
        <title>Robbsia sp. DHC34, isolated from soil.</title>
        <authorList>
            <person name="Gao Z.-H."/>
            <person name="Qiu L.-H."/>
        </authorList>
    </citation>
    <scope>NUCLEOTIDE SEQUENCE [LARGE SCALE GENOMIC DNA]</scope>
    <source>
        <strain evidence="2 3">DHC34</strain>
    </source>
</reference>
<feature type="transmembrane region" description="Helical" evidence="1">
    <location>
        <begin position="60"/>
        <end position="81"/>
    </location>
</feature>
<dbReference type="Pfam" id="PF06532">
    <property type="entry name" value="NrsF"/>
    <property type="match status" value="1"/>
</dbReference>
<dbReference type="AlphaFoldDB" id="A0A494XSI0"/>
<comment type="caution">
    <text evidence="2">The sequence shown here is derived from an EMBL/GenBank/DDBJ whole genome shotgun (WGS) entry which is preliminary data.</text>
</comment>
<dbReference type="InterPro" id="IPR009495">
    <property type="entry name" value="NrsF"/>
</dbReference>
<evidence type="ECO:0000313" key="3">
    <source>
        <dbReference type="Proteomes" id="UP000270342"/>
    </source>
</evidence>
<dbReference type="OrthoDB" id="6059252at2"/>
<feature type="transmembrane region" description="Helical" evidence="1">
    <location>
        <begin position="93"/>
        <end position="113"/>
    </location>
</feature>
<dbReference type="EMBL" id="RBZU01000006">
    <property type="protein sequence ID" value="RKP53602.1"/>
    <property type="molecule type" value="Genomic_DNA"/>
</dbReference>
<feature type="transmembrane region" description="Helical" evidence="1">
    <location>
        <begin position="28"/>
        <end position="48"/>
    </location>
</feature>
<name>A0A494XSI0_9BURK</name>
<evidence type="ECO:0000256" key="1">
    <source>
        <dbReference type="SAM" id="Phobius"/>
    </source>
</evidence>
<accession>A0A494XSI0</accession>
<organism evidence="2 3">
    <name type="scientific">Pararobbsia silviterrae</name>
    <dbReference type="NCBI Taxonomy" id="1792498"/>
    <lineage>
        <taxon>Bacteria</taxon>
        <taxon>Pseudomonadati</taxon>
        <taxon>Pseudomonadota</taxon>
        <taxon>Betaproteobacteria</taxon>
        <taxon>Burkholderiales</taxon>
        <taxon>Burkholderiaceae</taxon>
        <taxon>Pararobbsia</taxon>
    </lineage>
</organism>
<keyword evidence="1" id="KW-0472">Membrane</keyword>
<dbReference type="Proteomes" id="UP000270342">
    <property type="component" value="Unassembled WGS sequence"/>
</dbReference>
<feature type="transmembrane region" description="Helical" evidence="1">
    <location>
        <begin position="156"/>
        <end position="176"/>
    </location>
</feature>
<keyword evidence="1" id="KW-0812">Transmembrane</keyword>
<feature type="transmembrane region" description="Helical" evidence="1">
    <location>
        <begin position="125"/>
        <end position="149"/>
    </location>
</feature>
<protein>
    <submittedName>
        <fullName evidence="2">DUF1109 domain-containing protein</fullName>
    </submittedName>
</protein>
<keyword evidence="1" id="KW-1133">Transmembrane helix</keyword>